<dbReference type="Proteomes" id="UP000693946">
    <property type="component" value="Linkage Group LG4"/>
</dbReference>
<keyword evidence="1" id="KW-0812">Transmembrane</keyword>
<keyword evidence="1" id="KW-1133">Transmembrane helix</keyword>
<feature type="transmembrane region" description="Helical" evidence="1">
    <location>
        <begin position="182"/>
        <end position="201"/>
    </location>
</feature>
<protein>
    <submittedName>
        <fullName evidence="2">Uncharacterized protein</fullName>
    </submittedName>
</protein>
<organism evidence="2 3">
    <name type="scientific">Solea senegalensis</name>
    <name type="common">Senegalese sole</name>
    <dbReference type="NCBI Taxonomy" id="28829"/>
    <lineage>
        <taxon>Eukaryota</taxon>
        <taxon>Metazoa</taxon>
        <taxon>Chordata</taxon>
        <taxon>Craniata</taxon>
        <taxon>Vertebrata</taxon>
        <taxon>Euteleostomi</taxon>
        <taxon>Actinopterygii</taxon>
        <taxon>Neopterygii</taxon>
        <taxon>Teleostei</taxon>
        <taxon>Neoteleostei</taxon>
        <taxon>Acanthomorphata</taxon>
        <taxon>Carangaria</taxon>
        <taxon>Pleuronectiformes</taxon>
        <taxon>Pleuronectoidei</taxon>
        <taxon>Soleidae</taxon>
        <taxon>Solea</taxon>
    </lineage>
</organism>
<reference evidence="2 3" key="1">
    <citation type="journal article" date="2021" name="Sci. Rep.">
        <title>Chromosome anchoring in Senegalese sole (Solea senegalensis) reveals sex-associated markers and genome rearrangements in flatfish.</title>
        <authorList>
            <person name="Guerrero-Cozar I."/>
            <person name="Gomez-Garrido J."/>
            <person name="Berbel C."/>
            <person name="Martinez-Blanch J.F."/>
            <person name="Alioto T."/>
            <person name="Claros M.G."/>
            <person name="Gagnaire P.A."/>
            <person name="Manchado M."/>
        </authorList>
    </citation>
    <scope>NUCLEOTIDE SEQUENCE [LARGE SCALE GENOMIC DNA]</scope>
    <source>
        <strain evidence="2">Sse05_10M</strain>
    </source>
</reference>
<dbReference type="EMBL" id="JAGKHQ010000016">
    <property type="protein sequence ID" value="KAG7495461.1"/>
    <property type="molecule type" value="Genomic_DNA"/>
</dbReference>
<name>A0AAV6QPN3_SOLSE</name>
<evidence type="ECO:0000313" key="3">
    <source>
        <dbReference type="Proteomes" id="UP000693946"/>
    </source>
</evidence>
<keyword evidence="1" id="KW-0472">Membrane</keyword>
<proteinExistence type="predicted"/>
<dbReference type="AlphaFoldDB" id="A0AAV6QPN3"/>
<keyword evidence="3" id="KW-1185">Reference proteome</keyword>
<accession>A0AAV6QPN3</accession>
<sequence>MQLLPVQFDQVDHATPDSLHVIAVDAYYFPPPQLIVDTSVMTETDTVTLFCYSPPAASECYFYTVNTVKTKTSSCRETLTLTGSELLWMVNQSPPTVVRVKCFYTVKKGDLNFPSEHSDVSSITINARREETTELHTTQTLTTGLTVRPHVSTPATPKGLTVSRPHVSTAVTPTEEAMTRNLVVMISTVSVVTVILFLLLLDCTIKGRSGSINVNKQEPQKEDERDTLCNTCVTFTIIRSLPGDSTNVDQ</sequence>
<gene>
    <name evidence="2" type="ORF">JOB18_050100</name>
</gene>
<comment type="caution">
    <text evidence="2">The sequence shown here is derived from an EMBL/GenBank/DDBJ whole genome shotgun (WGS) entry which is preliminary data.</text>
</comment>
<evidence type="ECO:0000313" key="2">
    <source>
        <dbReference type="EMBL" id="KAG7495461.1"/>
    </source>
</evidence>
<evidence type="ECO:0000256" key="1">
    <source>
        <dbReference type="SAM" id="Phobius"/>
    </source>
</evidence>